<reference evidence="1" key="1">
    <citation type="submission" date="2021-01" db="EMBL/GenBank/DDBJ databases">
        <title>Whole genome shotgun sequence of Cellulomonas chitinilytica NBRC 110799.</title>
        <authorList>
            <person name="Komaki H."/>
            <person name="Tamura T."/>
        </authorList>
    </citation>
    <scope>NUCLEOTIDE SEQUENCE</scope>
    <source>
        <strain evidence="1">NBRC 110799</strain>
    </source>
</reference>
<gene>
    <name evidence="1" type="ORF">Cch01nite_20020</name>
</gene>
<dbReference type="AlphaFoldDB" id="A0A919TZW4"/>
<comment type="caution">
    <text evidence="1">The sequence shown here is derived from an EMBL/GenBank/DDBJ whole genome shotgun (WGS) entry which is preliminary data.</text>
</comment>
<keyword evidence="2" id="KW-1185">Reference proteome</keyword>
<dbReference type="Proteomes" id="UP000632740">
    <property type="component" value="Unassembled WGS sequence"/>
</dbReference>
<dbReference type="RefSeq" id="WP_203752560.1">
    <property type="nucleotide sequence ID" value="NZ_BONK01000006.1"/>
</dbReference>
<evidence type="ECO:0008006" key="3">
    <source>
        <dbReference type="Google" id="ProtNLM"/>
    </source>
</evidence>
<organism evidence="1 2">
    <name type="scientific">Cellulomonas chitinilytica</name>
    <dbReference type="NCBI Taxonomy" id="398759"/>
    <lineage>
        <taxon>Bacteria</taxon>
        <taxon>Bacillati</taxon>
        <taxon>Actinomycetota</taxon>
        <taxon>Actinomycetes</taxon>
        <taxon>Micrococcales</taxon>
        <taxon>Cellulomonadaceae</taxon>
        <taxon>Cellulomonas</taxon>
    </lineage>
</organism>
<protein>
    <recommendedName>
        <fullName evidence="3">Polyketide cyclase</fullName>
    </recommendedName>
</protein>
<evidence type="ECO:0000313" key="1">
    <source>
        <dbReference type="EMBL" id="GIG21278.1"/>
    </source>
</evidence>
<sequence>MGVPSTWGARPDEVARRYPCDEAMPGAPARWLRAVDVDAPASVVWPWLCQLRLAPYSYDLVDNGGRRSPRLRDPRCEALEIGQRFMRIFVLDAFSPGQELTVRIDDPRALRLFGEVVVTYRVDDEPGGRSRLVAALRADDAGRRWGPWRRRVLVWGDLVMMRKQLRTLAALAAR</sequence>
<accession>A0A919TZW4</accession>
<dbReference type="SUPFAM" id="SSF55961">
    <property type="entry name" value="Bet v1-like"/>
    <property type="match status" value="1"/>
</dbReference>
<dbReference type="EMBL" id="BONK01000006">
    <property type="protein sequence ID" value="GIG21278.1"/>
    <property type="molecule type" value="Genomic_DNA"/>
</dbReference>
<evidence type="ECO:0000313" key="2">
    <source>
        <dbReference type="Proteomes" id="UP000632740"/>
    </source>
</evidence>
<proteinExistence type="predicted"/>
<name>A0A919TZW4_9CELL</name>